<dbReference type="InterPro" id="IPR010914">
    <property type="entry name" value="RsgA_GTPase_dom"/>
</dbReference>
<dbReference type="Gene3D" id="1.10.40.50">
    <property type="entry name" value="Probable gtpase engc, domain 3"/>
    <property type="match status" value="1"/>
</dbReference>
<evidence type="ECO:0000256" key="2">
    <source>
        <dbReference type="ARBA" id="ARBA00022517"/>
    </source>
</evidence>
<evidence type="ECO:0000256" key="8">
    <source>
        <dbReference type="ARBA" id="ARBA00022884"/>
    </source>
</evidence>
<dbReference type="GO" id="GO:0046872">
    <property type="term" value="F:metal ion binding"/>
    <property type="evidence" value="ECO:0007669"/>
    <property type="project" value="UniProtKB-KW"/>
</dbReference>
<dbReference type="GO" id="GO:0042274">
    <property type="term" value="P:ribosomal small subunit biogenesis"/>
    <property type="evidence" value="ECO:0007669"/>
    <property type="project" value="UniProtKB-UniRule"/>
</dbReference>
<evidence type="ECO:0000256" key="6">
    <source>
        <dbReference type="ARBA" id="ARBA00022801"/>
    </source>
</evidence>
<dbReference type="NCBIfam" id="TIGR00157">
    <property type="entry name" value="ribosome small subunit-dependent GTPase A"/>
    <property type="match status" value="1"/>
</dbReference>
<dbReference type="EMBL" id="JAHXRI010000004">
    <property type="protein sequence ID" value="MBZ1349457.1"/>
    <property type="molecule type" value="Genomic_DNA"/>
</dbReference>
<evidence type="ECO:0000256" key="4">
    <source>
        <dbReference type="ARBA" id="ARBA00022730"/>
    </source>
</evidence>
<keyword evidence="1 10" id="KW-0963">Cytoplasm</keyword>
<evidence type="ECO:0000313" key="13">
    <source>
        <dbReference type="EMBL" id="MBZ1349457.1"/>
    </source>
</evidence>
<organism evidence="13 14">
    <name type="scientific">Zwartia hollandica</name>
    <dbReference type="NCBI Taxonomy" id="324606"/>
    <lineage>
        <taxon>Bacteria</taxon>
        <taxon>Pseudomonadati</taxon>
        <taxon>Pseudomonadota</taxon>
        <taxon>Betaproteobacteria</taxon>
        <taxon>Burkholderiales</taxon>
        <taxon>Alcaligenaceae</taxon>
        <taxon>Zwartia</taxon>
    </lineage>
</organism>
<dbReference type="Pfam" id="PF03193">
    <property type="entry name" value="RsgA_GTPase"/>
    <property type="match status" value="1"/>
</dbReference>
<comment type="caution">
    <text evidence="13">The sequence shown here is derived from an EMBL/GenBank/DDBJ whole genome shotgun (WGS) entry which is preliminary data.</text>
</comment>
<feature type="binding site" evidence="10">
    <location>
        <position position="261"/>
    </location>
    <ligand>
        <name>Zn(2+)</name>
        <dbReference type="ChEBI" id="CHEBI:29105"/>
    </ligand>
</feature>
<evidence type="ECO:0000259" key="12">
    <source>
        <dbReference type="PROSITE" id="PS51721"/>
    </source>
</evidence>
<proteinExistence type="inferred from homology"/>
<dbReference type="GO" id="GO:0005525">
    <property type="term" value="F:GTP binding"/>
    <property type="evidence" value="ECO:0007669"/>
    <property type="project" value="UniProtKB-UniRule"/>
</dbReference>
<comment type="function">
    <text evidence="10">One of several proteins that assist in the late maturation steps of the functional core of the 30S ribosomal subunit. Helps release RbfA from mature subunits. May play a role in the assembly of ribosomal proteins into the subunit. Circularly permuted GTPase that catalyzes slow GTP hydrolysis, GTPase activity is stimulated by the 30S ribosomal subunit.</text>
</comment>
<keyword evidence="7 10" id="KW-0862">Zinc</keyword>
<dbReference type="PROSITE" id="PS50936">
    <property type="entry name" value="ENGC_GTPASE"/>
    <property type="match status" value="1"/>
</dbReference>
<feature type="binding site" evidence="10">
    <location>
        <position position="259"/>
    </location>
    <ligand>
        <name>Zn(2+)</name>
        <dbReference type="ChEBI" id="CHEBI:29105"/>
    </ligand>
</feature>
<keyword evidence="2 10" id="KW-0690">Ribosome biogenesis</keyword>
<dbReference type="InterPro" id="IPR004881">
    <property type="entry name" value="Ribosome_biogen_GTPase_RsgA"/>
</dbReference>
<dbReference type="InterPro" id="IPR030378">
    <property type="entry name" value="G_CP_dom"/>
</dbReference>
<feature type="binding site" evidence="10">
    <location>
        <position position="267"/>
    </location>
    <ligand>
        <name>Zn(2+)</name>
        <dbReference type="ChEBI" id="CHEBI:29105"/>
    </ligand>
</feature>
<dbReference type="SUPFAM" id="SSF52540">
    <property type="entry name" value="P-loop containing nucleoside triphosphate hydrolases"/>
    <property type="match status" value="1"/>
</dbReference>
<evidence type="ECO:0000256" key="10">
    <source>
        <dbReference type="HAMAP-Rule" id="MF_01820"/>
    </source>
</evidence>
<comment type="subunit">
    <text evidence="10">Monomer. Associates with 30S ribosomal subunit, binds 16S rRNA.</text>
</comment>
<feature type="domain" description="EngC GTPase" evidence="11">
    <location>
        <begin position="79"/>
        <end position="228"/>
    </location>
</feature>
<keyword evidence="4 10" id="KW-0699">rRNA-binding</keyword>
<keyword evidence="3 10" id="KW-0479">Metal-binding</keyword>
<dbReference type="SUPFAM" id="SSF50249">
    <property type="entry name" value="Nucleic acid-binding proteins"/>
    <property type="match status" value="1"/>
</dbReference>
<reference evidence="13" key="1">
    <citation type="submission" date="2021-07" db="EMBL/GenBank/DDBJ databases">
        <title>New genus and species of the family Alcaligenaceae.</title>
        <authorList>
            <person name="Hahn M.W."/>
        </authorList>
    </citation>
    <scope>NUCLEOTIDE SEQUENCE</scope>
    <source>
        <strain evidence="13">LF4-65</strain>
    </source>
</reference>
<dbReference type="EC" id="3.6.1.-" evidence="10"/>
<dbReference type="GO" id="GO:0003924">
    <property type="term" value="F:GTPase activity"/>
    <property type="evidence" value="ECO:0007669"/>
    <property type="project" value="UniProtKB-UniRule"/>
</dbReference>
<name>A0A953N5T8_9BURK</name>
<comment type="cofactor">
    <cofactor evidence="10">
        <name>Zn(2+)</name>
        <dbReference type="ChEBI" id="CHEBI:29105"/>
    </cofactor>
    <text evidence="10">Binds 1 zinc ion per subunit.</text>
</comment>
<dbReference type="PROSITE" id="PS51721">
    <property type="entry name" value="G_CP"/>
    <property type="match status" value="1"/>
</dbReference>
<dbReference type="GO" id="GO:0019843">
    <property type="term" value="F:rRNA binding"/>
    <property type="evidence" value="ECO:0007669"/>
    <property type="project" value="UniProtKB-KW"/>
</dbReference>
<comment type="subcellular location">
    <subcellularLocation>
        <location evidence="10">Cytoplasm</location>
    </subcellularLocation>
</comment>
<feature type="binding site" evidence="10">
    <location>
        <begin position="171"/>
        <end position="179"/>
    </location>
    <ligand>
        <name>GTP</name>
        <dbReference type="ChEBI" id="CHEBI:37565"/>
    </ligand>
</feature>
<dbReference type="CDD" id="cd01854">
    <property type="entry name" value="YjeQ_EngC"/>
    <property type="match status" value="1"/>
</dbReference>
<dbReference type="InterPro" id="IPR012340">
    <property type="entry name" value="NA-bd_OB-fold"/>
</dbReference>
<dbReference type="InterPro" id="IPR027417">
    <property type="entry name" value="P-loop_NTPase"/>
</dbReference>
<evidence type="ECO:0000256" key="3">
    <source>
        <dbReference type="ARBA" id="ARBA00022723"/>
    </source>
</evidence>
<dbReference type="InterPro" id="IPR031944">
    <property type="entry name" value="RsgA_N"/>
</dbReference>
<comment type="similarity">
    <text evidence="10">Belongs to the TRAFAC class YlqF/YawG GTPase family. RsgA subfamily.</text>
</comment>
<evidence type="ECO:0000256" key="9">
    <source>
        <dbReference type="ARBA" id="ARBA00023134"/>
    </source>
</evidence>
<dbReference type="AlphaFoldDB" id="A0A953N5T8"/>
<dbReference type="GO" id="GO:0005737">
    <property type="term" value="C:cytoplasm"/>
    <property type="evidence" value="ECO:0007669"/>
    <property type="project" value="UniProtKB-SubCell"/>
</dbReference>
<dbReference type="Gene3D" id="2.40.50.140">
    <property type="entry name" value="Nucleic acid-binding proteins"/>
    <property type="match status" value="1"/>
</dbReference>
<keyword evidence="8 10" id="KW-0694">RNA-binding</keyword>
<evidence type="ECO:0000259" key="11">
    <source>
        <dbReference type="PROSITE" id="PS50936"/>
    </source>
</evidence>
<evidence type="ECO:0000256" key="7">
    <source>
        <dbReference type="ARBA" id="ARBA00022833"/>
    </source>
</evidence>
<feature type="domain" description="CP-type G" evidence="12">
    <location>
        <begin position="68"/>
        <end position="230"/>
    </location>
</feature>
<dbReference type="HAMAP" id="MF_01820">
    <property type="entry name" value="GTPase_RsgA"/>
    <property type="match status" value="1"/>
</dbReference>
<gene>
    <name evidence="10 13" type="primary">rsgA</name>
    <name evidence="13" type="ORF">KZZ10_02260</name>
</gene>
<dbReference type="Proteomes" id="UP000739565">
    <property type="component" value="Unassembled WGS sequence"/>
</dbReference>
<evidence type="ECO:0000313" key="14">
    <source>
        <dbReference type="Proteomes" id="UP000739565"/>
    </source>
</evidence>
<dbReference type="Gene3D" id="3.40.50.300">
    <property type="entry name" value="P-loop containing nucleotide triphosphate hydrolases"/>
    <property type="match status" value="1"/>
</dbReference>
<feature type="binding site" evidence="10">
    <location>
        <position position="254"/>
    </location>
    <ligand>
        <name>Zn(2+)</name>
        <dbReference type="ChEBI" id="CHEBI:29105"/>
    </ligand>
</feature>
<evidence type="ECO:0000256" key="5">
    <source>
        <dbReference type="ARBA" id="ARBA00022741"/>
    </source>
</evidence>
<sequence length="299" mass="32708">MSQQTQGRVIAAHGRHYTVELSDQTLLKCYPRGKKNEAAVGDYVEITRQGQEEGALESIQPRKNLLFRSDESRSKQFAANVDQLLIVIAVEPAFSDDLLGRALAGAWSADITPIILLNKVDLTEGLPAAQLKLAPFRKLGVQVLELCARDIESVNEVLLPILKGKTSLLLGQSAMGKSTLLNTLVPLALAATQTHSVALGAGKHTTTSTRLYHLPDQGGDLIDSPGFQGFGLLHLSREEIERGFPEFAEHVAQCRFYNCTHQHEPACGVLAALERRDIDAARHALYVRLLDAKTAHESY</sequence>
<accession>A0A953N5T8</accession>
<keyword evidence="6 10" id="KW-0378">Hydrolase</keyword>
<feature type="binding site" evidence="10">
    <location>
        <begin position="118"/>
        <end position="121"/>
    </location>
    <ligand>
        <name>GTP</name>
        <dbReference type="ChEBI" id="CHEBI:37565"/>
    </ligand>
</feature>
<keyword evidence="5 10" id="KW-0547">Nucleotide-binding</keyword>
<dbReference type="PANTHER" id="PTHR32120:SF11">
    <property type="entry name" value="SMALL RIBOSOMAL SUBUNIT BIOGENESIS GTPASE RSGA 1, MITOCHONDRIAL-RELATED"/>
    <property type="match status" value="1"/>
</dbReference>
<keyword evidence="9 10" id="KW-0342">GTP-binding</keyword>
<keyword evidence="14" id="KW-1185">Reference proteome</keyword>
<dbReference type="CDD" id="cd04466">
    <property type="entry name" value="S1_YloQ_GTPase"/>
    <property type="match status" value="1"/>
</dbReference>
<evidence type="ECO:0000256" key="1">
    <source>
        <dbReference type="ARBA" id="ARBA00022490"/>
    </source>
</evidence>
<protein>
    <recommendedName>
        <fullName evidence="10">Small ribosomal subunit biogenesis GTPase RsgA</fullName>
        <ecNumber evidence="10">3.6.1.-</ecNumber>
    </recommendedName>
</protein>
<dbReference type="PANTHER" id="PTHR32120">
    <property type="entry name" value="SMALL RIBOSOMAL SUBUNIT BIOGENESIS GTPASE RSGA"/>
    <property type="match status" value="1"/>
</dbReference>
<dbReference type="RefSeq" id="WP_259659882.1">
    <property type="nucleotide sequence ID" value="NZ_JAHXRI010000004.1"/>
</dbReference>